<evidence type="ECO:0000256" key="2">
    <source>
        <dbReference type="ARBA" id="ARBA00001946"/>
    </source>
</evidence>
<evidence type="ECO:0000313" key="7">
    <source>
        <dbReference type="Proteomes" id="UP000240996"/>
    </source>
</evidence>
<comment type="caution">
    <text evidence="6">The sequence shown here is derived from an EMBL/GenBank/DDBJ whole genome shotgun (WGS) entry which is preliminary data.</text>
</comment>
<dbReference type="CDD" id="cd03671">
    <property type="entry name" value="NUDIX_Ap4A_hydrolase_plant_like"/>
    <property type="match status" value="1"/>
</dbReference>
<dbReference type="InterPro" id="IPR020476">
    <property type="entry name" value="Nudix_hydrolase"/>
</dbReference>
<dbReference type="Gene3D" id="3.90.79.10">
    <property type="entry name" value="Nucleoside Triphosphate Pyrophosphohydrolase"/>
    <property type="match status" value="1"/>
</dbReference>
<dbReference type="GO" id="GO:0034432">
    <property type="term" value="F:bis(5'-adenosyl)-pentaphosphatase activity"/>
    <property type="evidence" value="ECO:0007669"/>
    <property type="project" value="TreeGrafter"/>
</dbReference>
<dbReference type="InterPro" id="IPR015797">
    <property type="entry name" value="NUDIX_hydrolase-like_dom_sf"/>
</dbReference>
<comment type="similarity">
    <text evidence="4">Belongs to the Nudix hydrolase family. RppH subfamily.</text>
</comment>
<keyword evidence="7" id="KW-1185">Reference proteome</keyword>
<comment type="cofactor">
    <cofactor evidence="2">
        <name>Mg(2+)</name>
        <dbReference type="ChEBI" id="CHEBI:18420"/>
    </cofactor>
</comment>
<evidence type="ECO:0000313" key="6">
    <source>
        <dbReference type="EMBL" id="PTM44805.1"/>
    </source>
</evidence>
<dbReference type="SUPFAM" id="SSF55811">
    <property type="entry name" value="Nudix"/>
    <property type="match status" value="1"/>
</dbReference>
<feature type="domain" description="Nudix hydrolase" evidence="5">
    <location>
        <begin position="31"/>
        <end position="175"/>
    </location>
</feature>
<evidence type="ECO:0000259" key="5">
    <source>
        <dbReference type="PROSITE" id="PS51462"/>
    </source>
</evidence>
<dbReference type="Pfam" id="PF00293">
    <property type="entry name" value="NUDIX"/>
    <property type="match status" value="1"/>
</dbReference>
<dbReference type="GO" id="GO:0019693">
    <property type="term" value="P:ribose phosphate metabolic process"/>
    <property type="evidence" value="ECO:0007669"/>
    <property type="project" value="TreeGrafter"/>
</dbReference>
<dbReference type="AlphaFoldDB" id="A0A2T4YN15"/>
<name>A0A2T4YN15_9SPHN</name>
<dbReference type="PROSITE" id="PS51462">
    <property type="entry name" value="NUDIX"/>
    <property type="match status" value="1"/>
</dbReference>
<comment type="function">
    <text evidence="4">Accelerates the degradation of transcripts by removing pyrophosphate from the 5'-end of triphosphorylated RNA, leading to a more labile monophosphorylated state that can stimulate subsequent ribonuclease cleavage.</text>
</comment>
<dbReference type="InterPro" id="IPR000086">
    <property type="entry name" value="NUDIX_hydrolase_dom"/>
</dbReference>
<gene>
    <name evidence="4" type="primary">rppH</name>
    <name evidence="4" type="synonym">nudH</name>
    <name evidence="6" type="ORF">C8J24_3016</name>
</gene>
<dbReference type="Proteomes" id="UP000240996">
    <property type="component" value="Unassembled WGS sequence"/>
</dbReference>
<proteinExistence type="inferred from homology"/>
<accession>A0A2T4YN15</accession>
<dbReference type="PRINTS" id="PR00502">
    <property type="entry name" value="NUDIXFAMILY"/>
</dbReference>
<dbReference type="InterPro" id="IPR020084">
    <property type="entry name" value="NUDIX_hydrolase_CS"/>
</dbReference>
<dbReference type="PANTHER" id="PTHR11839">
    <property type="entry name" value="UDP/ADP-SUGAR PYROPHOSPHATASE"/>
    <property type="match status" value="1"/>
</dbReference>
<dbReference type="HAMAP" id="MF_00298">
    <property type="entry name" value="Nudix_RppH"/>
    <property type="match status" value="1"/>
</dbReference>
<comment type="cofactor">
    <cofactor evidence="1">
        <name>Mn(2+)</name>
        <dbReference type="ChEBI" id="CHEBI:29035"/>
    </cofactor>
</comment>
<dbReference type="EMBL" id="PZZN01000003">
    <property type="protein sequence ID" value="PTM44805.1"/>
    <property type="molecule type" value="Genomic_DNA"/>
</dbReference>
<organism evidence="6 7">
    <name type="scientific">Sphingomonas aerolata</name>
    <dbReference type="NCBI Taxonomy" id="185951"/>
    <lineage>
        <taxon>Bacteria</taxon>
        <taxon>Pseudomonadati</taxon>
        <taxon>Pseudomonadota</taxon>
        <taxon>Alphaproteobacteria</taxon>
        <taxon>Sphingomonadales</taxon>
        <taxon>Sphingomonadaceae</taxon>
        <taxon>Sphingomonas</taxon>
    </lineage>
</organism>
<dbReference type="GO" id="GO:0008893">
    <property type="term" value="F:guanosine-3',5'-bis(diphosphate) 3'-diphosphatase activity"/>
    <property type="evidence" value="ECO:0007669"/>
    <property type="project" value="TreeGrafter"/>
</dbReference>
<dbReference type="PROSITE" id="PS00893">
    <property type="entry name" value="NUDIX_BOX"/>
    <property type="match status" value="1"/>
</dbReference>
<sequence>MIAWRGSTVFGLADGQETPEWVGMSDPTTLPYRPCAGIMLINGAGRVFVGRRSDSTLDAWQMPQGGIDPGEDPETAALRELGEETGVSPDKVTLIAQAPGEFVYDLPPELLGKVWKGRWRGQRQRWFLYRFHGDDGDIAIDTEHAEFDAWRWIDPAELPAVIVPFKKRLYEEVLAAFAPHLGASGPR</sequence>
<comment type="cofactor">
    <cofactor evidence="4">
        <name>a divalent metal cation</name>
        <dbReference type="ChEBI" id="CHEBI:60240"/>
    </cofactor>
</comment>
<evidence type="ECO:0000256" key="4">
    <source>
        <dbReference type="HAMAP-Rule" id="MF_00298"/>
    </source>
</evidence>
<dbReference type="EC" id="3.6.1.-" evidence="4"/>
<feature type="short sequence motif" description="Nudix box" evidence="4">
    <location>
        <begin position="65"/>
        <end position="86"/>
    </location>
</feature>
<dbReference type="GO" id="GO:0006753">
    <property type="term" value="P:nucleoside phosphate metabolic process"/>
    <property type="evidence" value="ECO:0007669"/>
    <property type="project" value="TreeGrafter"/>
</dbReference>
<dbReference type="PANTHER" id="PTHR11839:SF22">
    <property type="entry name" value="NUDIX HYDROLASE 26, CHLOROPLASTIC"/>
    <property type="match status" value="1"/>
</dbReference>
<evidence type="ECO:0000256" key="1">
    <source>
        <dbReference type="ARBA" id="ARBA00001936"/>
    </source>
</evidence>
<protein>
    <recommendedName>
        <fullName evidence="4">RNA pyrophosphohydrolase</fullName>
        <ecNumber evidence="4">3.6.1.-</ecNumber>
    </recommendedName>
    <alternativeName>
        <fullName evidence="4">(Di)nucleoside polyphosphate hydrolase</fullName>
    </alternativeName>
</protein>
<dbReference type="InterPro" id="IPR022927">
    <property type="entry name" value="RppH"/>
</dbReference>
<evidence type="ECO:0000256" key="3">
    <source>
        <dbReference type="ARBA" id="ARBA00022801"/>
    </source>
</evidence>
<keyword evidence="3 4" id="KW-0378">Hydrolase</keyword>
<dbReference type="NCBIfam" id="NF001938">
    <property type="entry name" value="PRK00714.1-5"/>
    <property type="match status" value="1"/>
</dbReference>
<reference evidence="6 7" key="1">
    <citation type="submission" date="2018-04" db="EMBL/GenBank/DDBJ databases">
        <title>Genomic Encyclopedia of Type Strains, Phase III (KMG-III): the genomes of soil and plant-associated and newly described type strains.</title>
        <authorList>
            <person name="Whitman W."/>
        </authorList>
    </citation>
    <scope>NUCLEOTIDE SEQUENCE [LARGE SCALE GENOMIC DNA]</scope>
    <source>
        <strain evidence="6 7">NW12</strain>
    </source>
</reference>